<dbReference type="Proteomes" id="UP000475117">
    <property type="component" value="Chromosome"/>
</dbReference>
<dbReference type="PANTHER" id="PTHR40099">
    <property type="entry name" value="ACETOLACTATE SYNTHASE, SMALL SUBUNIT"/>
    <property type="match status" value="1"/>
</dbReference>
<dbReference type="PANTHER" id="PTHR40099:SF1">
    <property type="entry name" value="ACETOLACTATE SYNTHASE, SMALL SUBUNIT"/>
    <property type="match status" value="1"/>
</dbReference>
<keyword evidence="3" id="KW-1185">Reference proteome</keyword>
<accession>A0A6B3LBE3</accession>
<dbReference type="KEGG" id="soa:G3M56_009590"/>
<dbReference type="EMBL" id="CP066776">
    <property type="protein sequence ID" value="QQL44147.1"/>
    <property type="molecule type" value="Genomic_DNA"/>
</dbReference>
<evidence type="ECO:0000313" key="2">
    <source>
        <dbReference type="EMBL" id="QQL44147.1"/>
    </source>
</evidence>
<gene>
    <name evidence="2" type="ORF">G3M56_009590</name>
</gene>
<feature type="domain" description="ACT" evidence="1">
    <location>
        <begin position="13"/>
        <end position="111"/>
    </location>
</feature>
<evidence type="ECO:0000313" key="3">
    <source>
        <dbReference type="Proteomes" id="UP000475117"/>
    </source>
</evidence>
<organism evidence="2 3">
    <name type="scientific">Sulfuriroseicoccus oceanibius</name>
    <dbReference type="NCBI Taxonomy" id="2707525"/>
    <lineage>
        <taxon>Bacteria</taxon>
        <taxon>Pseudomonadati</taxon>
        <taxon>Verrucomicrobiota</taxon>
        <taxon>Verrucomicrobiia</taxon>
        <taxon>Verrucomicrobiales</taxon>
        <taxon>Verrucomicrobiaceae</taxon>
        <taxon>Sulfuriroseicoccus</taxon>
    </lineage>
</organism>
<dbReference type="RefSeq" id="WP_164362509.1">
    <property type="nucleotide sequence ID" value="NZ_CP066776.1"/>
</dbReference>
<dbReference type="InterPro" id="IPR045739">
    <property type="entry name" value="ACT_dom_pair"/>
</dbReference>
<proteinExistence type="predicted"/>
<evidence type="ECO:0000259" key="1">
    <source>
        <dbReference type="Pfam" id="PF19571"/>
    </source>
</evidence>
<sequence>MSSPIVKQPGDPVMQFSVFLPSKLGTLMRLVKLLEGAHVQVLGMSLHDSTDATVVRVVVSDPDIVEQLFYERGIPFSSLEMIAVELADGAAGLGRCLSALLEGEVNLLFSYPLMNRPGLGTVIVMHVEDTPFGINVLQRNGYKVLFQGDLTR</sequence>
<name>A0A6B3LBE3_9BACT</name>
<reference evidence="2 3" key="1">
    <citation type="submission" date="2020-12" db="EMBL/GenBank/DDBJ databases">
        <title>Sulforoseuscoccus oceanibium gen. nov., sp. nov., a representative of the phylum Verrucomicrobia with special cytoplasmic membrane, and proposal of Sulforoseuscoccusaceae fam. nov.</title>
        <authorList>
            <person name="Xi F."/>
        </authorList>
    </citation>
    <scope>NUCLEOTIDE SEQUENCE [LARGE SCALE GENOMIC DNA]</scope>
    <source>
        <strain evidence="2 3">T37</strain>
    </source>
</reference>
<dbReference type="AlphaFoldDB" id="A0A6B3LBE3"/>
<protein>
    <submittedName>
        <fullName evidence="2">Acetolactate synthase</fullName>
    </submittedName>
</protein>
<dbReference type="SUPFAM" id="SSF55021">
    <property type="entry name" value="ACT-like"/>
    <property type="match status" value="1"/>
</dbReference>
<dbReference type="Pfam" id="PF19571">
    <property type="entry name" value="ACT_8"/>
    <property type="match status" value="1"/>
</dbReference>
<dbReference type="InterPro" id="IPR045865">
    <property type="entry name" value="ACT-like_dom_sf"/>
</dbReference>
<dbReference type="Gene3D" id="3.30.2130.10">
    <property type="entry name" value="VC0802-like"/>
    <property type="match status" value="1"/>
</dbReference>